<evidence type="ECO:0000256" key="4">
    <source>
        <dbReference type="ARBA" id="ARBA00022692"/>
    </source>
</evidence>
<feature type="transmembrane region" description="Helical" evidence="7">
    <location>
        <begin position="156"/>
        <end position="173"/>
    </location>
</feature>
<sequence>MLQRLAGMLFLTGAFSLAGTSVIAAHYVTGILGIFTIAAVSLFFALTGLMPFCGRRLIKVLWLISAQDWLRLIIQALFGIFLFRIFLLQGLLRTSAGEAGILTGATPAITALLARFYLKESLFWRRLFGIGSTITGILVLQGIFSPGVEFSREHLTGNLLVLCAAFCEALFNITSRVNSIKASLNQSKIREPMVQTTLVVWIALFLCLGPALLEKPVKSLALLGIQGWIALVWYGFFVTALAFIFWYAGIKRCDALVAAAFSGMMPFTALILSVLLLNEQPGWQQWLGGAMVILGMLLLSKGRQTA</sequence>
<evidence type="ECO:0000256" key="7">
    <source>
        <dbReference type="SAM" id="Phobius"/>
    </source>
</evidence>
<comment type="similarity">
    <text evidence="2">Belongs to the EamA transporter family.</text>
</comment>
<dbReference type="InterPro" id="IPR050638">
    <property type="entry name" value="AA-Vitamin_Transporters"/>
</dbReference>
<evidence type="ECO:0000256" key="3">
    <source>
        <dbReference type="ARBA" id="ARBA00022475"/>
    </source>
</evidence>
<organism evidence="9 10">
    <name type="scientific">Lucifera butyrica</name>
    <dbReference type="NCBI Taxonomy" id="1351585"/>
    <lineage>
        <taxon>Bacteria</taxon>
        <taxon>Bacillati</taxon>
        <taxon>Bacillota</taxon>
        <taxon>Negativicutes</taxon>
        <taxon>Veillonellales</taxon>
        <taxon>Veillonellaceae</taxon>
        <taxon>Lucifera</taxon>
    </lineage>
</organism>
<proteinExistence type="inferred from homology"/>
<evidence type="ECO:0000313" key="9">
    <source>
        <dbReference type="EMBL" id="VBB06938.1"/>
    </source>
</evidence>
<gene>
    <name evidence="9" type="ORF">LUCI_2180</name>
</gene>
<dbReference type="InterPro" id="IPR000620">
    <property type="entry name" value="EamA_dom"/>
</dbReference>
<feature type="domain" description="EamA" evidence="8">
    <location>
        <begin position="8"/>
        <end position="140"/>
    </location>
</feature>
<keyword evidence="10" id="KW-1185">Reference proteome</keyword>
<keyword evidence="4 7" id="KW-0812">Transmembrane</keyword>
<dbReference type="EMBL" id="UPPP01000069">
    <property type="protein sequence ID" value="VBB06938.1"/>
    <property type="molecule type" value="Genomic_DNA"/>
</dbReference>
<feature type="transmembrane region" description="Helical" evidence="7">
    <location>
        <begin position="69"/>
        <end position="87"/>
    </location>
</feature>
<keyword evidence="5 7" id="KW-1133">Transmembrane helix</keyword>
<feature type="transmembrane region" description="Helical" evidence="7">
    <location>
        <begin position="127"/>
        <end position="144"/>
    </location>
</feature>
<evidence type="ECO:0000256" key="2">
    <source>
        <dbReference type="ARBA" id="ARBA00007362"/>
    </source>
</evidence>
<dbReference type="GO" id="GO:0005886">
    <property type="term" value="C:plasma membrane"/>
    <property type="evidence" value="ECO:0007669"/>
    <property type="project" value="UniProtKB-SubCell"/>
</dbReference>
<comment type="subcellular location">
    <subcellularLocation>
        <location evidence="1">Cell membrane</location>
        <topology evidence="1">Multi-pass membrane protein</topology>
    </subcellularLocation>
</comment>
<reference evidence="9 10" key="1">
    <citation type="submission" date="2018-06" db="EMBL/GenBank/DDBJ databases">
        <authorList>
            <person name="Strepis N."/>
        </authorList>
    </citation>
    <scope>NUCLEOTIDE SEQUENCE [LARGE SCALE GENOMIC DNA]</scope>
    <source>
        <strain evidence="9">LUCI</strain>
    </source>
</reference>
<dbReference type="InterPro" id="IPR037185">
    <property type="entry name" value="EmrE-like"/>
</dbReference>
<dbReference type="PANTHER" id="PTHR32322:SF18">
    <property type="entry name" value="S-ADENOSYLMETHIONINE_S-ADENOSYLHOMOCYSTEINE TRANSPORTER"/>
    <property type="match status" value="1"/>
</dbReference>
<feature type="transmembrane region" description="Helical" evidence="7">
    <location>
        <begin position="283"/>
        <end position="300"/>
    </location>
</feature>
<feature type="transmembrane region" description="Helical" evidence="7">
    <location>
        <begin position="194"/>
        <end position="213"/>
    </location>
</feature>
<dbReference type="Gene3D" id="1.10.3730.20">
    <property type="match status" value="1"/>
</dbReference>
<feature type="transmembrane region" description="Helical" evidence="7">
    <location>
        <begin position="34"/>
        <end position="57"/>
    </location>
</feature>
<feature type="domain" description="EamA" evidence="8">
    <location>
        <begin position="156"/>
        <end position="300"/>
    </location>
</feature>
<dbReference type="OrthoDB" id="9799821at2"/>
<evidence type="ECO:0000259" key="8">
    <source>
        <dbReference type="Pfam" id="PF00892"/>
    </source>
</evidence>
<protein>
    <recommendedName>
        <fullName evidence="8">EamA domain-containing protein</fullName>
    </recommendedName>
</protein>
<dbReference type="AlphaFoldDB" id="A0A498RCQ1"/>
<keyword evidence="6 7" id="KW-0472">Membrane</keyword>
<dbReference type="PANTHER" id="PTHR32322">
    <property type="entry name" value="INNER MEMBRANE TRANSPORTER"/>
    <property type="match status" value="1"/>
</dbReference>
<accession>A0A498RCQ1</accession>
<evidence type="ECO:0000256" key="1">
    <source>
        <dbReference type="ARBA" id="ARBA00004651"/>
    </source>
</evidence>
<feature type="transmembrane region" description="Helical" evidence="7">
    <location>
        <begin position="99"/>
        <end position="118"/>
    </location>
</feature>
<dbReference type="RefSeq" id="WP_122627884.1">
    <property type="nucleotide sequence ID" value="NZ_UPPP01000069.1"/>
</dbReference>
<evidence type="ECO:0000313" key="10">
    <source>
        <dbReference type="Proteomes" id="UP000277811"/>
    </source>
</evidence>
<evidence type="ECO:0000256" key="5">
    <source>
        <dbReference type="ARBA" id="ARBA00022989"/>
    </source>
</evidence>
<dbReference type="Pfam" id="PF00892">
    <property type="entry name" value="EamA"/>
    <property type="match status" value="2"/>
</dbReference>
<evidence type="ECO:0000256" key="6">
    <source>
        <dbReference type="ARBA" id="ARBA00023136"/>
    </source>
</evidence>
<keyword evidence="3" id="KW-1003">Cell membrane</keyword>
<dbReference type="Proteomes" id="UP000277811">
    <property type="component" value="Unassembled WGS sequence"/>
</dbReference>
<name>A0A498RCQ1_9FIRM</name>
<feature type="transmembrane region" description="Helical" evidence="7">
    <location>
        <begin position="225"/>
        <end position="248"/>
    </location>
</feature>
<dbReference type="SUPFAM" id="SSF103481">
    <property type="entry name" value="Multidrug resistance efflux transporter EmrE"/>
    <property type="match status" value="2"/>
</dbReference>
<feature type="transmembrane region" description="Helical" evidence="7">
    <location>
        <begin position="255"/>
        <end position="277"/>
    </location>
</feature>